<keyword evidence="1" id="KW-0472">Membrane</keyword>
<keyword evidence="1" id="KW-1133">Transmembrane helix</keyword>
<dbReference type="EMBL" id="CM000762">
    <property type="protein sequence ID" value="OQU86248.1"/>
    <property type="molecule type" value="Genomic_DNA"/>
</dbReference>
<evidence type="ECO:0000256" key="1">
    <source>
        <dbReference type="SAM" id="Phobius"/>
    </source>
</evidence>
<dbReference type="AlphaFoldDB" id="A0A1W0VVT3"/>
<reference evidence="2 3" key="1">
    <citation type="journal article" date="2009" name="Nature">
        <title>The Sorghum bicolor genome and the diversification of grasses.</title>
        <authorList>
            <person name="Paterson A.H."/>
            <person name="Bowers J.E."/>
            <person name="Bruggmann R."/>
            <person name="Dubchak I."/>
            <person name="Grimwood J."/>
            <person name="Gundlach H."/>
            <person name="Haberer G."/>
            <person name="Hellsten U."/>
            <person name="Mitros T."/>
            <person name="Poliakov A."/>
            <person name="Schmutz J."/>
            <person name="Spannagl M."/>
            <person name="Tang H."/>
            <person name="Wang X."/>
            <person name="Wicker T."/>
            <person name="Bharti A.K."/>
            <person name="Chapman J."/>
            <person name="Feltus F.A."/>
            <person name="Gowik U."/>
            <person name="Grigoriev I.V."/>
            <person name="Lyons E."/>
            <person name="Maher C.A."/>
            <person name="Martis M."/>
            <person name="Narechania A."/>
            <person name="Otillar R.P."/>
            <person name="Penning B.W."/>
            <person name="Salamov A.A."/>
            <person name="Wang Y."/>
            <person name="Zhang L."/>
            <person name="Carpita N.C."/>
            <person name="Freeling M."/>
            <person name="Gingle A.R."/>
            <person name="Hash C.T."/>
            <person name="Keller B."/>
            <person name="Klein P."/>
            <person name="Kresovich S."/>
            <person name="McCann M.C."/>
            <person name="Ming R."/>
            <person name="Peterson D.G."/>
            <person name="Mehboob-ur-Rahman"/>
            <person name="Ware D."/>
            <person name="Westhoff P."/>
            <person name="Mayer K.F."/>
            <person name="Messing J."/>
            <person name="Rokhsar D.S."/>
        </authorList>
    </citation>
    <scope>NUCLEOTIDE SEQUENCE [LARGE SCALE GENOMIC DNA]</scope>
    <source>
        <strain evidence="3">cv. BTx623</strain>
    </source>
</reference>
<evidence type="ECO:0000313" key="2">
    <source>
        <dbReference type="EMBL" id="OQU86248.1"/>
    </source>
</evidence>
<keyword evidence="3" id="KW-1185">Reference proteome</keyword>
<dbReference type="Proteomes" id="UP000000768">
    <property type="component" value="Chromosome 3"/>
</dbReference>
<evidence type="ECO:0000313" key="3">
    <source>
        <dbReference type="Proteomes" id="UP000000768"/>
    </source>
</evidence>
<name>A0A1W0VVT3_SORBI</name>
<gene>
    <name evidence="2" type="ORF">SORBI_3003G056250</name>
</gene>
<dbReference type="Gramene" id="OQU86248">
    <property type="protein sequence ID" value="OQU86248"/>
    <property type="gene ID" value="SORBI_3003G056250"/>
</dbReference>
<protein>
    <submittedName>
        <fullName evidence="2">Uncharacterized protein</fullName>
    </submittedName>
</protein>
<sequence length="101" mass="11796">MASTFVWFLTVFLMNVWVRILILGFWHHLFFNTSSGGQWSCRPEKGGLQTEHQFWWAQQTAEGSICLWKESKKIRTAAGVGGWERRARPPSRGWTEVVHIF</sequence>
<accession>A0A1W0VVT3</accession>
<organism evidence="2 3">
    <name type="scientific">Sorghum bicolor</name>
    <name type="common">Sorghum</name>
    <name type="synonym">Sorghum vulgare</name>
    <dbReference type="NCBI Taxonomy" id="4558"/>
    <lineage>
        <taxon>Eukaryota</taxon>
        <taxon>Viridiplantae</taxon>
        <taxon>Streptophyta</taxon>
        <taxon>Embryophyta</taxon>
        <taxon>Tracheophyta</taxon>
        <taxon>Spermatophyta</taxon>
        <taxon>Magnoliopsida</taxon>
        <taxon>Liliopsida</taxon>
        <taxon>Poales</taxon>
        <taxon>Poaceae</taxon>
        <taxon>PACMAD clade</taxon>
        <taxon>Panicoideae</taxon>
        <taxon>Andropogonodae</taxon>
        <taxon>Andropogoneae</taxon>
        <taxon>Sorghinae</taxon>
        <taxon>Sorghum</taxon>
    </lineage>
</organism>
<feature type="transmembrane region" description="Helical" evidence="1">
    <location>
        <begin position="6"/>
        <end position="26"/>
    </location>
</feature>
<dbReference type="InParanoid" id="A0A1W0VVT3"/>
<proteinExistence type="predicted"/>
<reference evidence="3" key="2">
    <citation type="journal article" date="2018" name="Plant J.">
        <title>The Sorghum bicolor reference genome: improved assembly, gene annotations, a transcriptome atlas, and signatures of genome organization.</title>
        <authorList>
            <person name="McCormick R.F."/>
            <person name="Truong S.K."/>
            <person name="Sreedasyam A."/>
            <person name="Jenkins J."/>
            <person name="Shu S."/>
            <person name="Sims D."/>
            <person name="Kennedy M."/>
            <person name="Amirebrahimi M."/>
            <person name="Weers B.D."/>
            <person name="McKinley B."/>
            <person name="Mattison A."/>
            <person name="Morishige D.T."/>
            <person name="Grimwood J."/>
            <person name="Schmutz J."/>
            <person name="Mullet J.E."/>
        </authorList>
    </citation>
    <scope>NUCLEOTIDE SEQUENCE [LARGE SCALE GENOMIC DNA]</scope>
    <source>
        <strain evidence="3">cv. BTx623</strain>
    </source>
</reference>
<keyword evidence="1" id="KW-0812">Transmembrane</keyword>